<evidence type="ECO:0000313" key="3">
    <source>
        <dbReference type="Proteomes" id="UP000799440"/>
    </source>
</evidence>
<gene>
    <name evidence="2" type="ORF">M011DRAFT_457623</name>
</gene>
<feature type="compositionally biased region" description="Basic and acidic residues" evidence="1">
    <location>
        <begin position="112"/>
        <end position="128"/>
    </location>
</feature>
<accession>A0A6A6VFD2</accession>
<organism evidence="2 3">
    <name type="scientific">Sporormia fimetaria CBS 119925</name>
    <dbReference type="NCBI Taxonomy" id="1340428"/>
    <lineage>
        <taxon>Eukaryota</taxon>
        <taxon>Fungi</taxon>
        <taxon>Dikarya</taxon>
        <taxon>Ascomycota</taxon>
        <taxon>Pezizomycotina</taxon>
        <taxon>Dothideomycetes</taxon>
        <taxon>Pleosporomycetidae</taxon>
        <taxon>Pleosporales</taxon>
        <taxon>Sporormiaceae</taxon>
        <taxon>Sporormia</taxon>
    </lineage>
</organism>
<sequence>MGLRKRIKKWFKETFGSQPAPPPNYLKYYGPFMFPPTYLPYDMAAYYPGREQPRRRRKRRKHRRRHSDSDSDPQVYDYGYRGLWEDSPDRDGGRRKRMGQERRSHCRHHEARRNPIGDQRRSRAEHPKQLMGDGFGTPRSGDTMRIPRSSEGNDQRNIDAQGEPRRAIVAARVVLTPDQASALRYVINLGGIESRIAMRIASWAMVLAPRGQATLCGDPGASRNLMSISQHLDLCRNNTSKIWKAKA</sequence>
<protein>
    <submittedName>
        <fullName evidence="2">Uncharacterized protein</fullName>
    </submittedName>
</protein>
<dbReference type="EMBL" id="MU006569">
    <property type="protein sequence ID" value="KAF2748280.1"/>
    <property type="molecule type" value="Genomic_DNA"/>
</dbReference>
<feature type="region of interest" description="Disordered" evidence="1">
    <location>
        <begin position="49"/>
        <end position="158"/>
    </location>
</feature>
<dbReference type="Proteomes" id="UP000799440">
    <property type="component" value="Unassembled WGS sequence"/>
</dbReference>
<proteinExistence type="predicted"/>
<name>A0A6A6VFD2_9PLEO</name>
<keyword evidence="3" id="KW-1185">Reference proteome</keyword>
<evidence type="ECO:0000256" key="1">
    <source>
        <dbReference type="SAM" id="MobiDB-lite"/>
    </source>
</evidence>
<reference evidence="2" key="1">
    <citation type="journal article" date="2020" name="Stud. Mycol.">
        <title>101 Dothideomycetes genomes: a test case for predicting lifestyles and emergence of pathogens.</title>
        <authorList>
            <person name="Haridas S."/>
            <person name="Albert R."/>
            <person name="Binder M."/>
            <person name="Bloem J."/>
            <person name="Labutti K."/>
            <person name="Salamov A."/>
            <person name="Andreopoulos B."/>
            <person name="Baker S."/>
            <person name="Barry K."/>
            <person name="Bills G."/>
            <person name="Bluhm B."/>
            <person name="Cannon C."/>
            <person name="Castanera R."/>
            <person name="Culley D."/>
            <person name="Daum C."/>
            <person name="Ezra D."/>
            <person name="Gonzalez J."/>
            <person name="Henrissat B."/>
            <person name="Kuo A."/>
            <person name="Liang C."/>
            <person name="Lipzen A."/>
            <person name="Lutzoni F."/>
            <person name="Magnuson J."/>
            <person name="Mondo S."/>
            <person name="Nolan M."/>
            <person name="Ohm R."/>
            <person name="Pangilinan J."/>
            <person name="Park H.-J."/>
            <person name="Ramirez L."/>
            <person name="Alfaro M."/>
            <person name="Sun H."/>
            <person name="Tritt A."/>
            <person name="Yoshinaga Y."/>
            <person name="Zwiers L.-H."/>
            <person name="Turgeon B."/>
            <person name="Goodwin S."/>
            <person name="Spatafora J."/>
            <person name="Crous P."/>
            <person name="Grigoriev I."/>
        </authorList>
    </citation>
    <scope>NUCLEOTIDE SEQUENCE</scope>
    <source>
        <strain evidence="2">CBS 119925</strain>
    </source>
</reference>
<evidence type="ECO:0000313" key="2">
    <source>
        <dbReference type="EMBL" id="KAF2748280.1"/>
    </source>
</evidence>
<feature type="compositionally biased region" description="Basic and acidic residues" evidence="1">
    <location>
        <begin position="83"/>
        <end position="103"/>
    </location>
</feature>
<dbReference type="AlphaFoldDB" id="A0A6A6VFD2"/>
<feature type="compositionally biased region" description="Basic residues" evidence="1">
    <location>
        <begin position="53"/>
        <end position="66"/>
    </location>
</feature>